<comment type="caution">
    <text evidence="1">The sequence shown here is derived from an EMBL/GenBank/DDBJ whole genome shotgun (WGS) entry which is preliminary data.</text>
</comment>
<dbReference type="EMBL" id="ATDT01000004">
    <property type="protein sequence ID" value="EPF20107.1"/>
    <property type="molecule type" value="Genomic_DNA"/>
</dbReference>
<dbReference type="Proteomes" id="UP000014585">
    <property type="component" value="Unassembled WGS sequence"/>
</dbReference>
<gene>
    <name evidence="1" type="ORF">HMPREF0201_00707</name>
</gene>
<sequence length="81" mass="9634">MVMIYDMLREIMLYPSNYLISQSQDIFVEAEISEFIHLLFRSLILPIVPHVTDVTTMFLMYSNDHYYLIHIVPPSPGFFYL</sequence>
<evidence type="ECO:0000313" key="2">
    <source>
        <dbReference type="Proteomes" id="UP000014585"/>
    </source>
</evidence>
<proteinExistence type="predicted"/>
<protein>
    <submittedName>
        <fullName evidence="1">Uncharacterized protein</fullName>
    </submittedName>
</protein>
<dbReference type="AlphaFoldDB" id="S3JIY3"/>
<dbReference type="HOGENOM" id="CLU_2567575_0_0_6"/>
<accession>S3JIY3</accession>
<evidence type="ECO:0000313" key="1">
    <source>
        <dbReference type="EMBL" id="EPF20107.1"/>
    </source>
</evidence>
<reference evidence="1 2" key="1">
    <citation type="submission" date="2013-04" db="EMBL/GenBank/DDBJ databases">
        <authorList>
            <person name="Weinstock G."/>
            <person name="Sodergren E."/>
            <person name="Lobos E.A."/>
            <person name="Fulton L."/>
            <person name="Fulton R."/>
            <person name="Courtney L."/>
            <person name="Fronick C."/>
            <person name="O'Laughlin M."/>
            <person name="Godfrey J."/>
            <person name="Wilson R.M."/>
            <person name="Miner T."/>
            <person name="Farmer C."/>
            <person name="Delehaunty K."/>
            <person name="Cordes M."/>
            <person name="Minx P."/>
            <person name="Tomlinson C."/>
            <person name="Chen J."/>
            <person name="Wollam A."/>
            <person name="Pepin K.H."/>
            <person name="Palsikar V.B."/>
            <person name="Zhang X."/>
            <person name="Suruliraj S."/>
            <person name="Perna N.T."/>
            <person name="Plunkett G."/>
            <person name="Warren W."/>
            <person name="Mitreva M."/>
            <person name="Mardis E.R."/>
            <person name="Wilson R.K."/>
        </authorList>
    </citation>
    <scope>NUCLEOTIDE SEQUENCE [LARGE SCALE GENOMIC DNA]</scope>
    <source>
        <strain evidence="1 2">DSM 4568</strain>
    </source>
</reference>
<organism evidence="1 2">
    <name type="scientific">Cedecea davisae DSM 4568</name>
    <dbReference type="NCBI Taxonomy" id="566551"/>
    <lineage>
        <taxon>Bacteria</taxon>
        <taxon>Pseudomonadati</taxon>
        <taxon>Pseudomonadota</taxon>
        <taxon>Gammaproteobacteria</taxon>
        <taxon>Enterobacterales</taxon>
        <taxon>Enterobacteriaceae</taxon>
        <taxon>Cedecea</taxon>
    </lineage>
</organism>
<name>S3JIY3_9ENTR</name>